<dbReference type="InterPro" id="IPR003593">
    <property type="entry name" value="AAA+_ATPase"/>
</dbReference>
<evidence type="ECO:0000313" key="9">
    <source>
        <dbReference type="Proteomes" id="UP000283895"/>
    </source>
</evidence>
<dbReference type="InterPro" id="IPR050173">
    <property type="entry name" value="ABC_transporter_C-like"/>
</dbReference>
<keyword evidence="2" id="KW-0547">Nucleotide-binding</keyword>
<dbReference type="PANTHER" id="PTHR24223:SF345">
    <property type="entry name" value="ABC MULTIDRUG TRANSPORTER (EUROFUNG)"/>
    <property type="match status" value="1"/>
</dbReference>
<dbReference type="PROSITE" id="PS50893">
    <property type="entry name" value="ABC_TRANSPORTER_2"/>
    <property type="match status" value="1"/>
</dbReference>
<keyword evidence="4 6" id="KW-1133">Transmembrane helix</keyword>
<dbReference type="GO" id="GO:0016020">
    <property type="term" value="C:membrane"/>
    <property type="evidence" value="ECO:0007669"/>
    <property type="project" value="InterPro"/>
</dbReference>
<name>A0A423W298_9PEZI</name>
<feature type="domain" description="ABC transporter" evidence="7">
    <location>
        <begin position="136"/>
        <end position="378"/>
    </location>
</feature>
<evidence type="ECO:0000256" key="4">
    <source>
        <dbReference type="ARBA" id="ARBA00022989"/>
    </source>
</evidence>
<comment type="caution">
    <text evidence="8">The sequence shown here is derived from an EMBL/GenBank/DDBJ whole genome shotgun (WGS) entry which is preliminary data.</text>
</comment>
<dbReference type="InterPro" id="IPR036640">
    <property type="entry name" value="ABC1_TM_sf"/>
</dbReference>
<feature type="transmembrane region" description="Helical" evidence="6">
    <location>
        <begin position="33"/>
        <end position="52"/>
    </location>
</feature>
<proteinExistence type="predicted"/>
<dbReference type="GO" id="GO:0016887">
    <property type="term" value="F:ATP hydrolysis activity"/>
    <property type="evidence" value="ECO:0007669"/>
    <property type="project" value="InterPro"/>
</dbReference>
<evidence type="ECO:0000256" key="3">
    <source>
        <dbReference type="ARBA" id="ARBA00022840"/>
    </source>
</evidence>
<evidence type="ECO:0000313" key="8">
    <source>
        <dbReference type="EMBL" id="ROV97453.1"/>
    </source>
</evidence>
<keyword evidence="9" id="KW-1185">Reference proteome</keyword>
<accession>A0A423W298</accession>
<keyword evidence="1 6" id="KW-0812">Transmembrane</keyword>
<evidence type="ECO:0000259" key="7">
    <source>
        <dbReference type="PROSITE" id="PS50893"/>
    </source>
</evidence>
<dbReference type="Proteomes" id="UP000283895">
    <property type="component" value="Unassembled WGS sequence"/>
</dbReference>
<sequence length="383" mass="41255">MDFSTCVDHSTFGPTVEGCRQDSDFTLKSEKTILSVLPSAVFIALSIPRAILFARRPTSVDGVVFQSTKVCLALITLITEAAISMLIIIRTSGARLHEAALRTLVSAPLRFFSKTDTGVVTNLFSQDMTVIDGNLVQMYTLLETSIGANENLALRDLTMTIEPGQKVAMCGRTGSGKSSVVLLLLRLLDPVTPCTGDLIIDGVSLRTIDRSTPRQRIIAVPQDPTFFPDGTSLRSNLDPFTAATDKECKAVLEAVGLWPLVSDRGELTAGLTADTLSHGQKQLFSLTGAVLRRRGRARELAAEVGDPYVESSASARQAGGASGSGGVLILDEFTSSVNVETEKTVEEIIWRKSEAYTIIISSSIHTRRLPTASQKSMAVSRKY</sequence>
<dbReference type="EMBL" id="LKEA01000029">
    <property type="protein sequence ID" value="ROV97453.1"/>
    <property type="molecule type" value="Genomic_DNA"/>
</dbReference>
<dbReference type="SUPFAM" id="SSF52540">
    <property type="entry name" value="P-loop containing nucleoside triphosphate hydrolases"/>
    <property type="match status" value="1"/>
</dbReference>
<dbReference type="OrthoDB" id="6500128at2759"/>
<dbReference type="Pfam" id="PF00005">
    <property type="entry name" value="ABC_tran"/>
    <property type="match status" value="1"/>
</dbReference>
<dbReference type="PANTHER" id="PTHR24223">
    <property type="entry name" value="ATP-BINDING CASSETTE SUB-FAMILY C"/>
    <property type="match status" value="1"/>
</dbReference>
<dbReference type="GO" id="GO:0042626">
    <property type="term" value="F:ATPase-coupled transmembrane transporter activity"/>
    <property type="evidence" value="ECO:0007669"/>
    <property type="project" value="TreeGrafter"/>
</dbReference>
<dbReference type="InterPro" id="IPR027417">
    <property type="entry name" value="P-loop_NTPase"/>
</dbReference>
<reference evidence="8 9" key="1">
    <citation type="submission" date="2015-09" db="EMBL/GenBank/DDBJ databases">
        <title>Host preference determinants of Valsa canker pathogens revealed by comparative genomics.</title>
        <authorList>
            <person name="Yin Z."/>
            <person name="Huang L."/>
        </authorList>
    </citation>
    <scope>NUCLEOTIDE SEQUENCE [LARGE SCALE GENOMIC DNA]</scope>
    <source>
        <strain evidence="8 9">03-1</strain>
    </source>
</reference>
<protein>
    <recommendedName>
        <fullName evidence="7">ABC transporter domain-containing protein</fullName>
    </recommendedName>
</protein>
<organism evidence="8 9">
    <name type="scientific">Cytospora schulzeri</name>
    <dbReference type="NCBI Taxonomy" id="448051"/>
    <lineage>
        <taxon>Eukaryota</taxon>
        <taxon>Fungi</taxon>
        <taxon>Dikarya</taxon>
        <taxon>Ascomycota</taxon>
        <taxon>Pezizomycotina</taxon>
        <taxon>Sordariomycetes</taxon>
        <taxon>Sordariomycetidae</taxon>
        <taxon>Diaporthales</taxon>
        <taxon>Cytosporaceae</taxon>
        <taxon>Cytospora</taxon>
    </lineage>
</organism>
<dbReference type="Gene3D" id="1.20.1560.10">
    <property type="entry name" value="ABC transporter type 1, transmembrane domain"/>
    <property type="match status" value="1"/>
</dbReference>
<evidence type="ECO:0000256" key="1">
    <source>
        <dbReference type="ARBA" id="ARBA00022692"/>
    </source>
</evidence>
<keyword evidence="5 6" id="KW-0472">Membrane</keyword>
<evidence type="ECO:0000256" key="2">
    <source>
        <dbReference type="ARBA" id="ARBA00022741"/>
    </source>
</evidence>
<dbReference type="Gene3D" id="3.40.50.300">
    <property type="entry name" value="P-loop containing nucleotide triphosphate hydrolases"/>
    <property type="match status" value="1"/>
</dbReference>
<dbReference type="SUPFAM" id="SSF90123">
    <property type="entry name" value="ABC transporter transmembrane region"/>
    <property type="match status" value="1"/>
</dbReference>
<gene>
    <name evidence="8" type="ORF">VMCG_06839</name>
</gene>
<dbReference type="STRING" id="356882.A0A423W298"/>
<dbReference type="GO" id="GO:0005524">
    <property type="term" value="F:ATP binding"/>
    <property type="evidence" value="ECO:0007669"/>
    <property type="project" value="UniProtKB-KW"/>
</dbReference>
<dbReference type="InterPro" id="IPR003439">
    <property type="entry name" value="ABC_transporter-like_ATP-bd"/>
</dbReference>
<evidence type="ECO:0000256" key="5">
    <source>
        <dbReference type="ARBA" id="ARBA00023136"/>
    </source>
</evidence>
<dbReference type="SMART" id="SM00382">
    <property type="entry name" value="AAA"/>
    <property type="match status" value="1"/>
</dbReference>
<dbReference type="AlphaFoldDB" id="A0A423W298"/>
<evidence type="ECO:0000256" key="6">
    <source>
        <dbReference type="SAM" id="Phobius"/>
    </source>
</evidence>
<feature type="transmembrane region" description="Helical" evidence="6">
    <location>
        <begin position="72"/>
        <end position="89"/>
    </location>
</feature>
<keyword evidence="3" id="KW-0067">ATP-binding</keyword>